<dbReference type="Proteomes" id="UP000619355">
    <property type="component" value="Unassembled WGS sequence"/>
</dbReference>
<comment type="caution">
    <text evidence="2">The sequence shown here is derived from an EMBL/GenBank/DDBJ whole genome shotgun (WGS) entry which is preliminary data.</text>
</comment>
<protein>
    <submittedName>
        <fullName evidence="2">Uncharacterized protein</fullName>
    </submittedName>
</protein>
<dbReference type="AlphaFoldDB" id="A0A919EWT9"/>
<feature type="region of interest" description="Disordered" evidence="1">
    <location>
        <begin position="48"/>
        <end position="85"/>
    </location>
</feature>
<name>A0A919EWT9_9ACTN</name>
<evidence type="ECO:0000313" key="2">
    <source>
        <dbReference type="EMBL" id="GHG48255.1"/>
    </source>
</evidence>
<accession>A0A919EWT9</accession>
<organism evidence="2 3">
    <name type="scientific">Streptomyces capoamus</name>
    <dbReference type="NCBI Taxonomy" id="68183"/>
    <lineage>
        <taxon>Bacteria</taxon>
        <taxon>Bacillati</taxon>
        <taxon>Actinomycetota</taxon>
        <taxon>Actinomycetes</taxon>
        <taxon>Kitasatosporales</taxon>
        <taxon>Streptomycetaceae</taxon>
        <taxon>Streptomyces</taxon>
    </lineage>
</organism>
<keyword evidence="3" id="KW-1185">Reference proteome</keyword>
<evidence type="ECO:0000256" key="1">
    <source>
        <dbReference type="SAM" id="MobiDB-lite"/>
    </source>
</evidence>
<dbReference type="EMBL" id="BNBF01000007">
    <property type="protein sequence ID" value="GHG48255.1"/>
    <property type="molecule type" value="Genomic_DNA"/>
</dbReference>
<sequence>MDSDEPACPVCGQPVETVVKRHKTLGAWVPVWGSGPCRNPDCARYEATGRTAEPRRAAPDDGSAAPPVRPGTGGPGHPPAAGGTP</sequence>
<dbReference type="RefSeq" id="WP_189981554.1">
    <property type="nucleotide sequence ID" value="NZ_BNBF01000007.1"/>
</dbReference>
<gene>
    <name evidence="2" type="ORF">GCM10018980_28380</name>
</gene>
<proteinExistence type="predicted"/>
<reference evidence="3" key="1">
    <citation type="journal article" date="2019" name="Int. J. Syst. Evol. Microbiol.">
        <title>The Global Catalogue of Microorganisms (GCM) 10K type strain sequencing project: providing services to taxonomists for standard genome sequencing and annotation.</title>
        <authorList>
            <consortium name="The Broad Institute Genomics Platform"/>
            <consortium name="The Broad Institute Genome Sequencing Center for Infectious Disease"/>
            <person name="Wu L."/>
            <person name="Ma J."/>
        </authorList>
    </citation>
    <scope>NUCLEOTIDE SEQUENCE [LARGE SCALE GENOMIC DNA]</scope>
    <source>
        <strain evidence="3">JCM 4253</strain>
    </source>
</reference>
<evidence type="ECO:0000313" key="3">
    <source>
        <dbReference type="Proteomes" id="UP000619355"/>
    </source>
</evidence>